<proteinExistence type="predicted"/>
<evidence type="ECO:0000313" key="2">
    <source>
        <dbReference type="Proteomes" id="UP001500552"/>
    </source>
</evidence>
<evidence type="ECO:0000313" key="1">
    <source>
        <dbReference type="EMBL" id="GAA4435771.1"/>
    </source>
</evidence>
<evidence type="ECO:0008006" key="3">
    <source>
        <dbReference type="Google" id="ProtNLM"/>
    </source>
</evidence>
<dbReference type="Proteomes" id="UP001500552">
    <property type="component" value="Unassembled WGS sequence"/>
</dbReference>
<protein>
    <recommendedName>
        <fullName evidence="3">Phage protein</fullName>
    </recommendedName>
</protein>
<dbReference type="RefSeq" id="WP_345159957.1">
    <property type="nucleotide sequence ID" value="NZ_BAABHC010000016.1"/>
</dbReference>
<gene>
    <name evidence="1" type="ORF">GCM10023188_28050</name>
</gene>
<keyword evidence="2" id="KW-1185">Reference proteome</keyword>
<comment type="caution">
    <text evidence="1">The sequence shown here is derived from an EMBL/GenBank/DDBJ whole genome shotgun (WGS) entry which is preliminary data.</text>
</comment>
<organism evidence="1 2">
    <name type="scientific">Pontibacter saemangeumensis</name>
    <dbReference type="NCBI Taxonomy" id="1084525"/>
    <lineage>
        <taxon>Bacteria</taxon>
        <taxon>Pseudomonadati</taxon>
        <taxon>Bacteroidota</taxon>
        <taxon>Cytophagia</taxon>
        <taxon>Cytophagales</taxon>
        <taxon>Hymenobacteraceae</taxon>
        <taxon>Pontibacter</taxon>
    </lineage>
</organism>
<sequence>MKAYKINIVREPGADPFTGELYPLENEEFFVEADSVRKAYIKAMESFEMDVRGQLLRFFIDEEEYFDENY</sequence>
<name>A0ABP8LSL4_9BACT</name>
<reference evidence="2" key="1">
    <citation type="journal article" date="2019" name="Int. J. Syst. Evol. Microbiol.">
        <title>The Global Catalogue of Microorganisms (GCM) 10K type strain sequencing project: providing services to taxonomists for standard genome sequencing and annotation.</title>
        <authorList>
            <consortium name="The Broad Institute Genomics Platform"/>
            <consortium name="The Broad Institute Genome Sequencing Center for Infectious Disease"/>
            <person name="Wu L."/>
            <person name="Ma J."/>
        </authorList>
    </citation>
    <scope>NUCLEOTIDE SEQUENCE [LARGE SCALE GENOMIC DNA]</scope>
    <source>
        <strain evidence="2">JCM 17926</strain>
    </source>
</reference>
<dbReference type="EMBL" id="BAABHC010000016">
    <property type="protein sequence ID" value="GAA4435771.1"/>
    <property type="molecule type" value="Genomic_DNA"/>
</dbReference>
<accession>A0ABP8LSL4</accession>